<protein>
    <submittedName>
        <fullName evidence="6">MFS transporter</fullName>
    </submittedName>
</protein>
<dbReference type="EMBL" id="CP045810">
    <property type="protein sequence ID" value="QHN38374.1"/>
    <property type="molecule type" value="Genomic_DNA"/>
</dbReference>
<dbReference type="PANTHER" id="PTHR42718:SF9">
    <property type="entry name" value="MAJOR FACILITATOR SUPERFAMILY MULTIDRUG TRANSPORTER MFSC"/>
    <property type="match status" value="1"/>
</dbReference>
<evidence type="ECO:0000256" key="1">
    <source>
        <dbReference type="ARBA" id="ARBA00004651"/>
    </source>
</evidence>
<dbReference type="InterPro" id="IPR011701">
    <property type="entry name" value="MFS"/>
</dbReference>
<reference evidence="6" key="1">
    <citation type="journal article" date="2021" name="Nat. Microbiol.">
        <title>Cocultivation of an ultrasmall environmental parasitic bacterium with lytic ability against bacteria associated with wastewater foams.</title>
        <authorList>
            <person name="Batinovic S."/>
            <person name="Rose J.J.A."/>
            <person name="Ratcliffe J."/>
            <person name="Seviour R.J."/>
            <person name="Petrovski S."/>
        </authorList>
    </citation>
    <scope>NUCLEOTIDE SEQUENCE</scope>
    <source>
        <strain evidence="6">CON44</strain>
    </source>
</reference>
<dbReference type="InterPro" id="IPR036259">
    <property type="entry name" value="MFS_trans_sf"/>
</dbReference>
<evidence type="ECO:0000256" key="2">
    <source>
        <dbReference type="ARBA" id="ARBA00022448"/>
    </source>
</evidence>
<organism evidence="6">
    <name type="scientific">Gordonia amarae</name>
    <dbReference type="NCBI Taxonomy" id="36821"/>
    <lineage>
        <taxon>Bacteria</taxon>
        <taxon>Bacillati</taxon>
        <taxon>Actinomycetota</taxon>
        <taxon>Actinomycetes</taxon>
        <taxon>Mycobacteriales</taxon>
        <taxon>Gordoniaceae</taxon>
        <taxon>Gordonia</taxon>
    </lineage>
</organism>
<keyword evidence="4" id="KW-1133">Transmembrane helix</keyword>
<name>A0A857KFD0_9ACTN</name>
<evidence type="ECO:0000256" key="3">
    <source>
        <dbReference type="ARBA" id="ARBA00022692"/>
    </source>
</evidence>
<dbReference type="AlphaFoldDB" id="A0A857KFD0"/>
<gene>
    <name evidence="6" type="ORF">GII30_03545</name>
</gene>
<accession>A0A857KFD0</accession>
<keyword evidence="5" id="KW-0472">Membrane</keyword>
<keyword evidence="3" id="KW-0812">Transmembrane</keyword>
<sequence length="469" mass="48294">MMVTVRRDTESVQPIALIYTALSSSIVASLGMLLVPTIARELDVAVSTAQWTLTINLLVGAVVTPVMGRLSDGPHKKRLLIASLLIIMAGSALAASAPNFAVFLAGRAMQGLTYGIVPVTIAIARRYLPPDRLAGGISSLSVTVATGLGLGYPLTGLLASDFGFRTAFWFAVVFIASAVAVAWWTIPDGPDDQAPRRPFDVRGAALFGAGLAALLIGISQGPDWGWASVPSTLTIGGAVVVLAIWVVVSLRTPHAMVNLRVIRRPDVLLANGAAIGLGIAMYMGLSIISLVAQAPESTGFGLAVPVLWAGFVMLPLSVGSFASNRVVRALSRRVSLTMFLPIGASALTVAAFAMWLAHNHLWELMAGQFLFGVGIGTTYAAMPGLIARSVVTEELGSAVSFNQVLRTLGGALGSALSGAVLTAHAVSPGGPPTETGIRLALAISAIGCAAVCVALTANLISGGARESAR</sequence>
<dbReference type="GO" id="GO:0022857">
    <property type="term" value="F:transmembrane transporter activity"/>
    <property type="evidence" value="ECO:0007669"/>
    <property type="project" value="InterPro"/>
</dbReference>
<keyword evidence="2" id="KW-0813">Transport</keyword>
<comment type="subcellular location">
    <subcellularLocation>
        <location evidence="1">Cell membrane</location>
        <topology evidence="1">Multi-pass membrane protein</topology>
    </subcellularLocation>
</comment>
<evidence type="ECO:0000256" key="4">
    <source>
        <dbReference type="ARBA" id="ARBA00022989"/>
    </source>
</evidence>
<dbReference type="Pfam" id="PF07690">
    <property type="entry name" value="MFS_1"/>
    <property type="match status" value="1"/>
</dbReference>
<dbReference type="SUPFAM" id="SSF103473">
    <property type="entry name" value="MFS general substrate transporter"/>
    <property type="match status" value="1"/>
</dbReference>
<dbReference type="InterPro" id="IPR020846">
    <property type="entry name" value="MFS_dom"/>
</dbReference>
<dbReference type="Gene3D" id="1.20.1250.20">
    <property type="entry name" value="MFS general substrate transporter like domains"/>
    <property type="match status" value="1"/>
</dbReference>
<dbReference type="PANTHER" id="PTHR42718">
    <property type="entry name" value="MAJOR FACILITATOR SUPERFAMILY MULTIDRUG TRANSPORTER MFSC"/>
    <property type="match status" value="1"/>
</dbReference>
<evidence type="ECO:0000313" key="6">
    <source>
        <dbReference type="EMBL" id="QHN38374.1"/>
    </source>
</evidence>
<dbReference type="PROSITE" id="PS50850">
    <property type="entry name" value="MFS"/>
    <property type="match status" value="1"/>
</dbReference>
<proteinExistence type="predicted"/>
<dbReference type="GO" id="GO:0005886">
    <property type="term" value="C:plasma membrane"/>
    <property type="evidence" value="ECO:0007669"/>
    <property type="project" value="UniProtKB-SubCell"/>
</dbReference>
<evidence type="ECO:0000256" key="5">
    <source>
        <dbReference type="ARBA" id="ARBA00023136"/>
    </source>
</evidence>